<evidence type="ECO:0000256" key="6">
    <source>
        <dbReference type="ARBA" id="ARBA00023212"/>
    </source>
</evidence>
<dbReference type="EMBL" id="DS547098">
    <property type="protein sequence ID" value="EDR10182.1"/>
    <property type="molecule type" value="Genomic_DNA"/>
</dbReference>
<feature type="region of interest" description="Disordered" evidence="8">
    <location>
        <begin position="384"/>
        <end position="439"/>
    </location>
</feature>
<keyword evidence="3" id="KW-0963">Cytoplasm</keyword>
<dbReference type="GO" id="GO:0030479">
    <property type="term" value="C:actin cortical patch"/>
    <property type="evidence" value="ECO:0007669"/>
    <property type="project" value="UniProtKB-ARBA"/>
</dbReference>
<evidence type="ECO:0000256" key="4">
    <source>
        <dbReference type="ARBA" id="ARBA00022553"/>
    </source>
</evidence>
<reference evidence="12 13" key="1">
    <citation type="journal article" date="2008" name="Nature">
        <title>The genome of Laccaria bicolor provides insights into mycorrhizal symbiosis.</title>
        <authorList>
            <person name="Martin F."/>
            <person name="Aerts A."/>
            <person name="Ahren D."/>
            <person name="Brun A."/>
            <person name="Danchin E.G.J."/>
            <person name="Duchaussoy F."/>
            <person name="Gibon J."/>
            <person name="Kohler A."/>
            <person name="Lindquist E."/>
            <person name="Pereda V."/>
            <person name="Salamov A."/>
            <person name="Shapiro H.J."/>
            <person name="Wuyts J."/>
            <person name="Blaudez D."/>
            <person name="Buee M."/>
            <person name="Brokstein P."/>
            <person name="Canbaeck B."/>
            <person name="Cohen D."/>
            <person name="Courty P.E."/>
            <person name="Coutinho P.M."/>
            <person name="Delaruelle C."/>
            <person name="Detter J.C."/>
            <person name="Deveau A."/>
            <person name="DiFazio S."/>
            <person name="Duplessis S."/>
            <person name="Fraissinet-Tachet L."/>
            <person name="Lucic E."/>
            <person name="Frey-Klett P."/>
            <person name="Fourrey C."/>
            <person name="Feussner I."/>
            <person name="Gay G."/>
            <person name="Grimwood J."/>
            <person name="Hoegger P.J."/>
            <person name="Jain P."/>
            <person name="Kilaru S."/>
            <person name="Labbe J."/>
            <person name="Lin Y.C."/>
            <person name="Legue V."/>
            <person name="Le Tacon F."/>
            <person name="Marmeisse R."/>
            <person name="Melayah D."/>
            <person name="Montanini B."/>
            <person name="Muratet M."/>
            <person name="Nehls U."/>
            <person name="Niculita-Hirzel H."/>
            <person name="Oudot-Le Secq M.P."/>
            <person name="Peter M."/>
            <person name="Quesneville H."/>
            <person name="Rajashekar B."/>
            <person name="Reich M."/>
            <person name="Rouhier N."/>
            <person name="Schmutz J."/>
            <person name="Yin T."/>
            <person name="Chalot M."/>
            <person name="Henrissat B."/>
            <person name="Kuees U."/>
            <person name="Lucas S."/>
            <person name="Van de Peer Y."/>
            <person name="Podila G.K."/>
            <person name="Polle A."/>
            <person name="Pukkila P.J."/>
            <person name="Richardson P.M."/>
            <person name="Rouze P."/>
            <person name="Sanders I.R."/>
            <person name="Stajich J.E."/>
            <person name="Tunlid A."/>
            <person name="Tuskan G."/>
            <person name="Grigoriev I.V."/>
        </authorList>
    </citation>
    <scope>NUCLEOTIDE SEQUENCE [LARGE SCALE GENOMIC DNA]</scope>
    <source>
        <strain evidence="13">S238N-H82 / ATCC MYA-4686</strain>
    </source>
</reference>
<dbReference type="KEGG" id="lbc:LACBIDRAFT_325848"/>
<keyword evidence="13" id="KW-1185">Reference proteome</keyword>
<keyword evidence="4" id="KW-0597">Phosphoprotein</keyword>
<dbReference type="HOGENOM" id="CLU_015385_0_0_1"/>
<evidence type="ECO:0000256" key="3">
    <source>
        <dbReference type="ARBA" id="ARBA00022490"/>
    </source>
</evidence>
<evidence type="ECO:0000313" key="12">
    <source>
        <dbReference type="EMBL" id="EDR10182.1"/>
    </source>
</evidence>
<dbReference type="FunFam" id="2.30.29.30:FF:000281">
    <property type="entry name" value="Actin associated protein"/>
    <property type="match status" value="1"/>
</dbReference>
<evidence type="ECO:0000259" key="11">
    <source>
        <dbReference type="PROSITE" id="PS51082"/>
    </source>
</evidence>
<dbReference type="PROSITE" id="PS50108">
    <property type="entry name" value="CRIB"/>
    <property type="match status" value="1"/>
</dbReference>
<dbReference type="Gene3D" id="3.90.810.10">
    <property type="entry name" value="CRIB domain"/>
    <property type="match status" value="1"/>
</dbReference>
<protein>
    <submittedName>
        <fullName evidence="12">Actin regulatory protein</fullName>
    </submittedName>
</protein>
<dbReference type="OrthoDB" id="8963340at2759"/>
<dbReference type="InterPro" id="IPR036936">
    <property type="entry name" value="CRIB_dom_sf"/>
</dbReference>
<dbReference type="CDD" id="cd01205">
    <property type="entry name" value="EVH1_WASP-like"/>
    <property type="match status" value="1"/>
</dbReference>
<evidence type="ECO:0000256" key="5">
    <source>
        <dbReference type="ARBA" id="ARBA00022737"/>
    </source>
</evidence>
<evidence type="ECO:0000256" key="7">
    <source>
        <dbReference type="ARBA" id="ARBA00023242"/>
    </source>
</evidence>
<dbReference type="RefSeq" id="XP_001879567.1">
    <property type="nucleotide sequence ID" value="XM_001879532.1"/>
</dbReference>
<feature type="region of interest" description="Disordered" evidence="8">
    <location>
        <begin position="445"/>
        <end position="464"/>
    </location>
</feature>
<keyword evidence="6" id="KW-0206">Cytoskeleton</keyword>
<feature type="compositionally biased region" description="Low complexity" evidence="8">
    <location>
        <begin position="415"/>
        <end position="424"/>
    </location>
</feature>
<dbReference type="STRING" id="486041.B0D6F6"/>
<dbReference type="InterPro" id="IPR033927">
    <property type="entry name" value="WASPfam_EVH1"/>
</dbReference>
<dbReference type="InterPro" id="IPR003124">
    <property type="entry name" value="WH2_dom"/>
</dbReference>
<dbReference type="SUPFAM" id="SSF47912">
    <property type="entry name" value="Wiscott-Aldrich syndrome protein, WASP, C-terminal domain"/>
    <property type="match status" value="1"/>
</dbReference>
<dbReference type="AlphaFoldDB" id="B0D6F6"/>
<dbReference type="InParanoid" id="B0D6F6"/>
<dbReference type="InterPro" id="IPR000095">
    <property type="entry name" value="CRIB_dom"/>
</dbReference>
<evidence type="ECO:0000256" key="2">
    <source>
        <dbReference type="ARBA" id="ARBA00004245"/>
    </source>
</evidence>
<proteinExistence type="predicted"/>
<name>B0D6F6_LACBS</name>
<dbReference type="PROSITE" id="PS50229">
    <property type="entry name" value="WH1"/>
    <property type="match status" value="1"/>
</dbReference>
<dbReference type="Pfam" id="PF00568">
    <property type="entry name" value="WH1"/>
    <property type="match status" value="1"/>
</dbReference>
<dbReference type="SMART" id="SM00461">
    <property type="entry name" value="WH1"/>
    <property type="match status" value="1"/>
</dbReference>
<dbReference type="Pfam" id="PF00786">
    <property type="entry name" value="PBD"/>
    <property type="match status" value="1"/>
</dbReference>
<feature type="compositionally biased region" description="Low complexity" evidence="8">
    <location>
        <begin position="386"/>
        <end position="395"/>
    </location>
</feature>
<feature type="domain" description="WH1" evidence="10">
    <location>
        <begin position="19"/>
        <end position="130"/>
    </location>
</feature>
<evidence type="ECO:0000256" key="8">
    <source>
        <dbReference type="SAM" id="MobiDB-lite"/>
    </source>
</evidence>
<dbReference type="Proteomes" id="UP000001194">
    <property type="component" value="Unassembled WGS sequence"/>
</dbReference>
<feature type="compositionally biased region" description="Acidic residues" evidence="8">
    <location>
        <begin position="452"/>
        <end position="464"/>
    </location>
</feature>
<evidence type="ECO:0000259" key="10">
    <source>
        <dbReference type="PROSITE" id="PS50229"/>
    </source>
</evidence>
<feature type="domain" description="CRIB" evidence="9">
    <location>
        <begin position="154"/>
        <end position="169"/>
    </location>
</feature>
<dbReference type="GO" id="GO:0003779">
    <property type="term" value="F:actin binding"/>
    <property type="evidence" value="ECO:0007669"/>
    <property type="project" value="InterPro"/>
</dbReference>
<dbReference type="InterPro" id="IPR011026">
    <property type="entry name" value="WAS_C"/>
</dbReference>
<evidence type="ECO:0000313" key="13">
    <source>
        <dbReference type="Proteomes" id="UP000001194"/>
    </source>
</evidence>
<dbReference type="PROSITE" id="PS51082">
    <property type="entry name" value="WH2"/>
    <property type="match status" value="1"/>
</dbReference>
<evidence type="ECO:0000259" key="9">
    <source>
        <dbReference type="PROSITE" id="PS50108"/>
    </source>
</evidence>
<feature type="domain" description="WH2" evidence="11">
    <location>
        <begin position="365"/>
        <end position="384"/>
    </location>
</feature>
<accession>B0D6F6</accession>
<dbReference type="GO" id="GO:0007015">
    <property type="term" value="P:actin filament organization"/>
    <property type="evidence" value="ECO:0007669"/>
    <property type="project" value="InterPro"/>
</dbReference>
<evidence type="ECO:0000256" key="1">
    <source>
        <dbReference type="ARBA" id="ARBA00004123"/>
    </source>
</evidence>
<comment type="subcellular location">
    <subcellularLocation>
        <location evidence="2">Cytoplasm</location>
        <location evidence="2">Cytoskeleton</location>
    </subcellularLocation>
    <subcellularLocation>
        <location evidence="1">Nucleus</location>
    </subcellularLocation>
</comment>
<keyword evidence="5" id="KW-0677">Repeat</keyword>
<keyword evidence="7" id="KW-0539">Nucleus</keyword>
<gene>
    <name evidence="12" type="ORF">LACBIDRAFT_325848</name>
</gene>
<dbReference type="GeneID" id="6075125"/>
<dbReference type="InterPro" id="IPR000697">
    <property type="entry name" value="WH1/EVH1_dom"/>
</dbReference>
<sequence>MPATSTLDADDKSKVKAAVPISSNKIIFAALSRIYYAYPQPDKWSYAGLQGGLVFARDTHKNILYFRLVDLDGTRGVIWEHELYEGLEYSQDRGFFHSFAGDKCMIGFVFAEEHEAKIFYKKVMMKKDAKAKKNTSKPKKLSISKGGRVDKSMISGPQAGSFKHIAHMGYDAEAGFTSKGVDPSWTTFLGNLENSGVDKAIIEENMEFIKNFTARNHHPPENHHLPESLLPENHQLPESLLQLQPRYSHHHHHAAQRPHKHKPTTRHHLPLPGLQADSPTGPLRPLHVPPYHPLQNQQYLPQHVQPYRPPHAQPSLHVVLPRLRVRPPIFHLAVRLLPLSHLLLQMVHHHRRRLLLRRLRWEVPGRGDLLASIKGAGIHQLKKADPNANANAGPPSAGGGGRAVPSRIAPLEPQDTGTTTATGTTGSGSGGGDLTSALAAALLERNKRLGDSDDDEDDDDEDWD</sequence>
<dbReference type="Gene3D" id="2.30.29.30">
    <property type="entry name" value="Pleckstrin-homology domain (PH domain)/Phosphotyrosine-binding domain (PTB)"/>
    <property type="match status" value="1"/>
</dbReference>
<feature type="region of interest" description="Disordered" evidence="8">
    <location>
        <begin position="247"/>
        <end position="267"/>
    </location>
</feature>
<organism evidence="13">
    <name type="scientific">Laccaria bicolor (strain S238N-H82 / ATCC MYA-4686)</name>
    <name type="common">Bicoloured deceiver</name>
    <name type="synonym">Laccaria laccata var. bicolor</name>
    <dbReference type="NCBI Taxonomy" id="486041"/>
    <lineage>
        <taxon>Eukaryota</taxon>
        <taxon>Fungi</taxon>
        <taxon>Dikarya</taxon>
        <taxon>Basidiomycota</taxon>
        <taxon>Agaricomycotina</taxon>
        <taxon>Agaricomycetes</taxon>
        <taxon>Agaricomycetidae</taxon>
        <taxon>Agaricales</taxon>
        <taxon>Agaricineae</taxon>
        <taxon>Hydnangiaceae</taxon>
        <taxon>Laccaria</taxon>
    </lineage>
</organism>
<dbReference type="InterPro" id="IPR011993">
    <property type="entry name" value="PH-like_dom_sf"/>
</dbReference>
<dbReference type="SUPFAM" id="SSF50729">
    <property type="entry name" value="PH domain-like"/>
    <property type="match status" value="1"/>
</dbReference>
<dbReference type="GO" id="GO:0005634">
    <property type="term" value="C:nucleus"/>
    <property type="evidence" value="ECO:0007669"/>
    <property type="project" value="UniProtKB-SubCell"/>
</dbReference>
<dbReference type="CDD" id="cd00132">
    <property type="entry name" value="CRIB"/>
    <property type="match status" value="1"/>
</dbReference>
<dbReference type="GO" id="GO:0071933">
    <property type="term" value="F:Arp2/3 complex binding"/>
    <property type="evidence" value="ECO:0007669"/>
    <property type="project" value="UniProtKB-ARBA"/>
</dbReference>